<dbReference type="RefSeq" id="WP_064669696.1">
    <property type="nucleotide sequence ID" value="NZ_CP028166.1"/>
</dbReference>
<name>A0A8T5ZSX6_ECOLX</name>
<organism evidence="1 2">
    <name type="scientific">Escherichia coli</name>
    <dbReference type="NCBI Taxonomy" id="562"/>
    <lineage>
        <taxon>Bacteria</taxon>
        <taxon>Pseudomonadati</taxon>
        <taxon>Pseudomonadota</taxon>
        <taxon>Gammaproteobacteria</taxon>
        <taxon>Enterobacterales</taxon>
        <taxon>Enterobacteriaceae</taxon>
        <taxon>Escherichia</taxon>
    </lineage>
</organism>
<accession>A0A8T5ZSX6</accession>
<sequence length="161" mass="18155">MRFSVSTQSFYDDNYEENAVVNDLPSDVQVIDDEQYASFFNAINSDRVVYLVADEFTISQPRPDKYYSWDITSKTWAMTDAAVAQKSADLIADAELRRTTSLSAAGIAISPLQDAVDLGMATDVETRRLTEWKKYRVLLMRIDTSKAPDIEWPTPPVELAS</sequence>
<dbReference type="AlphaFoldDB" id="A0A8T5ZSX6"/>
<evidence type="ECO:0000313" key="1">
    <source>
        <dbReference type="EMBL" id="MWT20071.1"/>
    </source>
</evidence>
<reference evidence="1 2" key="1">
    <citation type="submission" date="2019-12" db="EMBL/GenBank/DDBJ databases">
        <title>Enteriobacteria Tanzani isolates_8377-8380.</title>
        <authorList>
            <person name="Subbiah M."/>
            <person name="Call D."/>
        </authorList>
    </citation>
    <scope>NUCLEOTIDE SEQUENCE [LARGE SCALE GENOMIC DNA]</scope>
    <source>
        <strain evidence="1 2">8378wH8</strain>
    </source>
</reference>
<proteinExistence type="predicted"/>
<dbReference type="EMBL" id="WTRC01000024">
    <property type="protein sequence ID" value="MWT20071.1"/>
    <property type="molecule type" value="Genomic_DNA"/>
</dbReference>
<dbReference type="Pfam" id="PF02413">
    <property type="entry name" value="Caudo_TAP"/>
    <property type="match status" value="1"/>
</dbReference>
<comment type="caution">
    <text evidence="1">The sequence shown here is derived from an EMBL/GenBank/DDBJ whole genome shotgun (WGS) entry which is preliminary data.</text>
</comment>
<dbReference type="PANTHER" id="PTHR34413:SF2">
    <property type="entry name" value="PROPHAGE TAIL FIBER ASSEMBLY PROTEIN HOMOLOG TFAE-RELATED"/>
    <property type="match status" value="1"/>
</dbReference>
<dbReference type="InterPro" id="IPR051220">
    <property type="entry name" value="TFA_Chaperone"/>
</dbReference>
<protein>
    <submittedName>
        <fullName evidence="1">Tail fiber assembly protein</fullName>
    </submittedName>
</protein>
<evidence type="ECO:0000313" key="2">
    <source>
        <dbReference type="Proteomes" id="UP000462410"/>
    </source>
</evidence>
<dbReference type="Proteomes" id="UP000462410">
    <property type="component" value="Unassembled WGS sequence"/>
</dbReference>
<gene>
    <name evidence="1" type="ORF">GP965_03860</name>
</gene>
<dbReference type="InterPro" id="IPR003458">
    <property type="entry name" value="Phage_T4_Gp38_tail_assem"/>
</dbReference>
<dbReference type="PANTHER" id="PTHR34413">
    <property type="entry name" value="PROPHAGE TAIL FIBER ASSEMBLY PROTEIN HOMOLOG TFAE-RELATED-RELATED"/>
    <property type="match status" value="1"/>
</dbReference>